<dbReference type="InterPro" id="IPR053842">
    <property type="entry name" value="NikA-like"/>
</dbReference>
<protein>
    <submittedName>
        <fullName evidence="1">Mobilization protein</fullName>
    </submittedName>
</protein>
<dbReference type="Pfam" id="PF21983">
    <property type="entry name" value="NikA-like"/>
    <property type="match status" value="1"/>
</dbReference>
<organism evidence="1">
    <name type="scientific">Salmonella enterica subsp. enterica serovar Saintpaul</name>
    <dbReference type="NCBI Taxonomy" id="90105"/>
    <lineage>
        <taxon>Bacteria</taxon>
        <taxon>Pseudomonadati</taxon>
        <taxon>Pseudomonadota</taxon>
        <taxon>Gammaproteobacteria</taxon>
        <taxon>Enterobacterales</taxon>
        <taxon>Enterobacteriaceae</taxon>
        <taxon>Salmonella</taxon>
    </lineage>
</organism>
<sequence>MSKSEKRNRTALLPSVRCLPEEKEAIQEKAKAAGLSLGEFLRRSALGRRIDAQCDTEMIMELRRLGGLQKHLFKEGNGVLSKEYSQVLVALQKALLRVGQG</sequence>
<gene>
    <name evidence="1" type="ORF">A7T00_27570</name>
</gene>
<dbReference type="NCBIfam" id="NF041264">
    <property type="entry name" value="MobA"/>
    <property type="match status" value="1"/>
</dbReference>
<reference evidence="1" key="1">
    <citation type="submission" date="2016-09" db="EMBL/GenBank/DDBJ databases">
        <title>Whole genome sequencing of Salmonella enterica.</title>
        <authorList>
            <person name="Bell R."/>
        </authorList>
    </citation>
    <scope>NUCLEOTIDE SEQUENCE [LARGE SCALE GENOMIC DNA]</scope>
    <source>
        <strain evidence="1">CFSAN044978</strain>
    </source>
</reference>
<dbReference type="EMBL" id="MLZC01000020">
    <property type="protein sequence ID" value="OHG60699.1"/>
    <property type="molecule type" value="Genomic_DNA"/>
</dbReference>
<name>A0A1S0Z877_SALET</name>
<accession>A0A1S0Z877</accession>
<evidence type="ECO:0000313" key="1">
    <source>
        <dbReference type="EMBL" id="OHG60699.1"/>
    </source>
</evidence>
<dbReference type="RefSeq" id="WP_000045230.1">
    <property type="nucleotide sequence ID" value="NZ_QWDP01000013.1"/>
</dbReference>
<proteinExistence type="predicted"/>
<dbReference type="InterPro" id="IPR047751">
    <property type="entry name" value="MobA-like"/>
</dbReference>
<comment type="caution">
    <text evidence="1">The sequence shown here is derived from an EMBL/GenBank/DDBJ whole genome shotgun (WGS) entry which is preliminary data.</text>
</comment>
<dbReference type="AlphaFoldDB" id="A0A1S0Z877"/>